<reference evidence="1 2" key="1">
    <citation type="submission" date="2011-02" db="EMBL/GenBank/DDBJ databases">
        <authorList>
            <person name="Weinstock G."/>
            <person name="Sodergren E."/>
            <person name="Clifton S."/>
            <person name="Fulton L."/>
            <person name="Fulton B."/>
            <person name="Courtney L."/>
            <person name="Fronick C."/>
            <person name="Harrison M."/>
            <person name="Strong C."/>
            <person name="Farmer C."/>
            <person name="Delahaunty K."/>
            <person name="Markovic C."/>
            <person name="Hall O."/>
            <person name="Minx P."/>
            <person name="Tomlinson C."/>
            <person name="Mitreva M."/>
            <person name="Hou S."/>
            <person name="Chen J."/>
            <person name="Wollam A."/>
            <person name="Pepin K.H."/>
            <person name="Johnson M."/>
            <person name="Bhonagiri V."/>
            <person name="Zhang X."/>
            <person name="Suruliraj S."/>
            <person name="Warren W."/>
            <person name="Chinwalla A."/>
            <person name="Mardis E.R."/>
            <person name="Wilson R.K."/>
        </authorList>
    </citation>
    <scope>NUCLEOTIDE SEQUENCE [LARGE SCALE GENOMIC DNA]</scope>
    <source>
        <strain evidence="1 2">YIT 11841</strain>
    </source>
</reference>
<comment type="caution">
    <text evidence="1">The sequence shown here is derived from an EMBL/GenBank/DDBJ whole genome shotgun (WGS) entry which is preliminary data.</text>
</comment>
<accession>F3QRI5</accession>
<name>F3QRI5_9BACT</name>
<dbReference type="eggNOG" id="COG0681">
    <property type="taxonomic scope" value="Bacteria"/>
</dbReference>
<dbReference type="AlphaFoldDB" id="F3QRI5"/>
<dbReference type="STRING" id="762982.HMPREF9442_00786"/>
<dbReference type="Proteomes" id="UP000005546">
    <property type="component" value="Unassembled WGS sequence"/>
</dbReference>
<sequence>MNKRKNMDGMAVRRMEVPNAVLLGQVKEAIREGHTVTINVKGYSMRPFLEHCRDKVRLAPFTDLKVGDAMLAEISPDVYVLHRIMNIDGDTVRLMGDGNLSGMEVCRKADVVGMVTHYIRRGKTIPASDPRLQRYVRWWSKLLPVRRYLLYIYRINLKLSNWLK</sequence>
<keyword evidence="2" id="KW-1185">Reference proteome</keyword>
<dbReference type="SUPFAM" id="SSF51306">
    <property type="entry name" value="LexA/Signal peptidase"/>
    <property type="match status" value="1"/>
</dbReference>
<evidence type="ECO:0000313" key="2">
    <source>
        <dbReference type="Proteomes" id="UP000005546"/>
    </source>
</evidence>
<gene>
    <name evidence="1" type="ORF">HMPREF9442_00786</name>
</gene>
<organism evidence="1 2">
    <name type="scientific">Paraprevotella xylaniphila YIT 11841</name>
    <dbReference type="NCBI Taxonomy" id="762982"/>
    <lineage>
        <taxon>Bacteria</taxon>
        <taxon>Pseudomonadati</taxon>
        <taxon>Bacteroidota</taxon>
        <taxon>Bacteroidia</taxon>
        <taxon>Bacteroidales</taxon>
        <taxon>Prevotellaceae</taxon>
        <taxon>Paraprevotella</taxon>
    </lineage>
</organism>
<evidence type="ECO:0008006" key="3">
    <source>
        <dbReference type="Google" id="ProtNLM"/>
    </source>
</evidence>
<dbReference type="HOGENOM" id="CLU_126496_1_0_10"/>
<dbReference type="InterPro" id="IPR036286">
    <property type="entry name" value="LexA/Signal_pep-like_sf"/>
</dbReference>
<evidence type="ECO:0000313" key="1">
    <source>
        <dbReference type="EMBL" id="EGG56115.1"/>
    </source>
</evidence>
<proteinExistence type="predicted"/>
<protein>
    <recommendedName>
        <fullName evidence="3">Peptidase S24-like protein</fullName>
    </recommendedName>
</protein>
<dbReference type="RefSeq" id="WP_008625400.1">
    <property type="nucleotide sequence ID" value="NZ_GL883825.1"/>
</dbReference>
<dbReference type="EMBL" id="AFBR01000021">
    <property type="protein sequence ID" value="EGG56115.1"/>
    <property type="molecule type" value="Genomic_DNA"/>
</dbReference>
<dbReference type="OrthoDB" id="9795228at2"/>